<name>W2T5V7_NECAM</name>
<reference evidence="2" key="1">
    <citation type="journal article" date="2014" name="Nat. Genet.">
        <title>Genome of the human hookworm Necator americanus.</title>
        <authorList>
            <person name="Tang Y.T."/>
            <person name="Gao X."/>
            <person name="Rosa B.A."/>
            <person name="Abubucker S."/>
            <person name="Hallsworth-Pepin K."/>
            <person name="Martin J."/>
            <person name="Tyagi R."/>
            <person name="Heizer E."/>
            <person name="Zhang X."/>
            <person name="Bhonagiri-Palsikar V."/>
            <person name="Minx P."/>
            <person name="Warren W.C."/>
            <person name="Wang Q."/>
            <person name="Zhan B."/>
            <person name="Hotez P.J."/>
            <person name="Sternberg P.W."/>
            <person name="Dougall A."/>
            <person name="Gaze S.T."/>
            <person name="Mulvenna J."/>
            <person name="Sotillo J."/>
            <person name="Ranganathan S."/>
            <person name="Rabelo E.M."/>
            <person name="Wilson R.K."/>
            <person name="Felgner P.L."/>
            <person name="Bethony J."/>
            <person name="Hawdon J.M."/>
            <person name="Gasser R.B."/>
            <person name="Loukas A."/>
            <person name="Mitreva M."/>
        </authorList>
    </citation>
    <scope>NUCLEOTIDE SEQUENCE [LARGE SCALE GENOMIC DNA]</scope>
</reference>
<proteinExistence type="predicted"/>
<evidence type="ECO:0000313" key="1">
    <source>
        <dbReference type="EMBL" id="ETN77004.1"/>
    </source>
</evidence>
<dbReference type="AlphaFoldDB" id="W2T5V7"/>
<dbReference type="KEGG" id="nai:NECAME_00530"/>
<evidence type="ECO:0000313" key="2">
    <source>
        <dbReference type="Proteomes" id="UP000053676"/>
    </source>
</evidence>
<organism evidence="1 2">
    <name type="scientific">Necator americanus</name>
    <name type="common">Human hookworm</name>
    <dbReference type="NCBI Taxonomy" id="51031"/>
    <lineage>
        <taxon>Eukaryota</taxon>
        <taxon>Metazoa</taxon>
        <taxon>Ecdysozoa</taxon>
        <taxon>Nematoda</taxon>
        <taxon>Chromadorea</taxon>
        <taxon>Rhabditida</taxon>
        <taxon>Rhabditina</taxon>
        <taxon>Rhabditomorpha</taxon>
        <taxon>Strongyloidea</taxon>
        <taxon>Ancylostomatidae</taxon>
        <taxon>Bunostominae</taxon>
        <taxon>Necator</taxon>
    </lineage>
</organism>
<sequence length="36" mass="4317">MRQKNATFSSPHQPTSIKRICVYRGLNKQKRMRIEL</sequence>
<dbReference type="Proteomes" id="UP000053676">
    <property type="component" value="Unassembled WGS sequence"/>
</dbReference>
<dbReference type="EMBL" id="KI660200">
    <property type="protein sequence ID" value="ETN77004.1"/>
    <property type="molecule type" value="Genomic_DNA"/>
</dbReference>
<protein>
    <submittedName>
        <fullName evidence="1">Uncharacterized protein</fullName>
    </submittedName>
</protein>
<keyword evidence="2" id="KW-1185">Reference proteome</keyword>
<accession>W2T5V7</accession>
<gene>
    <name evidence="1" type="ORF">NECAME_00530</name>
</gene>